<evidence type="ECO:0000256" key="4">
    <source>
        <dbReference type="ARBA" id="ARBA00022840"/>
    </source>
</evidence>
<feature type="domain" description="AMP-dependent synthetase/ligase" evidence="5">
    <location>
        <begin position="33"/>
        <end position="370"/>
    </location>
</feature>
<dbReference type="Gene3D" id="3.40.50.12780">
    <property type="entry name" value="N-terminal domain of ligase-like"/>
    <property type="match status" value="1"/>
</dbReference>
<dbReference type="GO" id="GO:0016405">
    <property type="term" value="F:CoA-ligase activity"/>
    <property type="evidence" value="ECO:0007669"/>
    <property type="project" value="UniProtKB-ARBA"/>
</dbReference>
<dbReference type="InterPro" id="IPR045851">
    <property type="entry name" value="AMP-bd_C_sf"/>
</dbReference>
<evidence type="ECO:0000259" key="5">
    <source>
        <dbReference type="Pfam" id="PF00501"/>
    </source>
</evidence>
<dbReference type="InterPro" id="IPR025110">
    <property type="entry name" value="AMP-bd_C"/>
</dbReference>
<dbReference type="GO" id="GO:0006633">
    <property type="term" value="P:fatty acid biosynthetic process"/>
    <property type="evidence" value="ECO:0007669"/>
    <property type="project" value="TreeGrafter"/>
</dbReference>
<dbReference type="Proteomes" id="UP000238137">
    <property type="component" value="Unassembled WGS sequence"/>
</dbReference>
<dbReference type="GO" id="GO:0015645">
    <property type="term" value="F:fatty acid ligase activity"/>
    <property type="evidence" value="ECO:0007669"/>
    <property type="project" value="TreeGrafter"/>
</dbReference>
<protein>
    <submittedName>
        <fullName evidence="7">AMP-dependent synthetase</fullName>
    </submittedName>
</protein>
<dbReference type="EMBL" id="PXNQ02000007">
    <property type="protein sequence ID" value="RNF34096.1"/>
    <property type="molecule type" value="Genomic_DNA"/>
</dbReference>
<dbReference type="GO" id="GO:0004321">
    <property type="term" value="F:fatty-acyl-CoA synthase activity"/>
    <property type="evidence" value="ECO:0007669"/>
    <property type="project" value="TreeGrafter"/>
</dbReference>
<dbReference type="InterPro" id="IPR051087">
    <property type="entry name" value="Mitochondrial_ACSM"/>
</dbReference>
<dbReference type="PROSITE" id="PS00455">
    <property type="entry name" value="AMP_BINDING"/>
    <property type="match status" value="1"/>
</dbReference>
<dbReference type="AlphaFoldDB" id="A0A3R7NBF9"/>
<dbReference type="GO" id="GO:0006637">
    <property type="term" value="P:acyl-CoA metabolic process"/>
    <property type="evidence" value="ECO:0007669"/>
    <property type="project" value="TreeGrafter"/>
</dbReference>
<dbReference type="InterPro" id="IPR020845">
    <property type="entry name" value="AMP-binding_CS"/>
</dbReference>
<keyword evidence="8" id="KW-1185">Reference proteome</keyword>
<keyword evidence="2" id="KW-0436">Ligase</keyword>
<keyword evidence="3" id="KW-0547">Nucleotide-binding</keyword>
<dbReference type="InterPro" id="IPR000873">
    <property type="entry name" value="AMP-dep_synth/lig_dom"/>
</dbReference>
<dbReference type="InterPro" id="IPR042099">
    <property type="entry name" value="ANL_N_sf"/>
</dbReference>
<gene>
    <name evidence="7" type="ORF">A7A09_011795</name>
</gene>
<evidence type="ECO:0000256" key="1">
    <source>
        <dbReference type="ARBA" id="ARBA00006432"/>
    </source>
</evidence>
<reference evidence="7" key="1">
    <citation type="submission" date="2018-05" db="EMBL/GenBank/DDBJ databases">
        <title>Reclassification of Methylarcula marina and Methylarcula terricola as Paracoccus methylarcula sp.nov., comb.nov. and Paracoccus terricola comb.nov.</title>
        <authorList>
            <person name="Shmareva M.N."/>
            <person name="Doronina N.V."/>
            <person name="Vasilenko O.V."/>
            <person name="Tarlachkov S.V."/>
            <person name="Trotsenko Y.A."/>
        </authorList>
    </citation>
    <scope>NUCLEOTIDE SEQUENCE [LARGE SCALE GENOMIC DNA]</scope>
    <source>
        <strain evidence="7">VKM B-2159</strain>
    </source>
</reference>
<comment type="caution">
    <text evidence="7">The sequence shown here is derived from an EMBL/GenBank/DDBJ whole genome shotgun (WGS) entry which is preliminary data.</text>
</comment>
<evidence type="ECO:0000256" key="3">
    <source>
        <dbReference type="ARBA" id="ARBA00022741"/>
    </source>
</evidence>
<dbReference type="PANTHER" id="PTHR43605:SF10">
    <property type="entry name" value="ACYL-COA SYNTHETASE MEDIUM CHAIN FAMILY MEMBER 3"/>
    <property type="match status" value="1"/>
</dbReference>
<proteinExistence type="inferred from homology"/>
<organism evidence="7 8">
    <name type="scientific">Paracoccus methylarcula</name>
    <dbReference type="NCBI Taxonomy" id="72022"/>
    <lineage>
        <taxon>Bacteria</taxon>
        <taxon>Pseudomonadati</taxon>
        <taxon>Pseudomonadota</taxon>
        <taxon>Alphaproteobacteria</taxon>
        <taxon>Rhodobacterales</taxon>
        <taxon>Paracoccaceae</taxon>
        <taxon>Paracoccus</taxon>
    </lineage>
</organism>
<dbReference type="SUPFAM" id="SSF56801">
    <property type="entry name" value="Acetyl-CoA synthetase-like"/>
    <property type="match status" value="1"/>
</dbReference>
<sequence>MTILTGHDYPALRRDFRWEWPARLNMADQCLSHHGARVAIIEYDGRPHPVTYAELSRMTARLAHALQAERGERVAVLRTQSAWTAAAHLAVWKSAAISIPLFKLFGPEALELRLRDAGVRKVIADAEGREMLRAFPDLRVIVPEDGLPEADPFATLPTGPEDPAVIIYTSGTTGAPKGALHGHRVLTGHLPGVEMSHDLLGQPGDCLWTPADWAWIGGLFDVLMPGLALGVPVVAVRMPKFDPTEMTRLIADCGVRNIFFPPTALKMLKAAEISITGLRSVASGGETLGAEMLDWGRHAFGLTINEFYGQTECNMVASSASSMFAARPGSIGKAVPGFDVRVIDESGQPTDAEGDIAVRRGAGSMMLEYWNRPDATAEKFRGDWLVTGDRGVIEDGYIRFVGRDDDVITSAGYRIGPSEIEDCLLKHPAVAQAGVIGKPDPVRTEIVKAYIVLRDKFYPSDELARELQSHAKRFSAAHSYPREIAFLDALPMTVTGKVMRRELRQLAIAENEEGNDG</sequence>
<dbReference type="FunFam" id="3.30.300.30:FF:000005">
    <property type="entry name" value="Acyl-coenzyme A synthetase ACSM5, mitochondrial"/>
    <property type="match status" value="1"/>
</dbReference>
<dbReference type="PANTHER" id="PTHR43605">
    <property type="entry name" value="ACYL-COENZYME A SYNTHETASE"/>
    <property type="match status" value="1"/>
</dbReference>
<dbReference type="Pfam" id="PF13193">
    <property type="entry name" value="AMP-binding_C"/>
    <property type="match status" value="1"/>
</dbReference>
<dbReference type="RefSeq" id="WP_106691606.1">
    <property type="nucleotide sequence ID" value="NZ_PXNQ02000007.1"/>
</dbReference>
<evidence type="ECO:0000313" key="8">
    <source>
        <dbReference type="Proteomes" id="UP000238137"/>
    </source>
</evidence>
<dbReference type="Gene3D" id="3.30.300.30">
    <property type="match status" value="1"/>
</dbReference>
<evidence type="ECO:0000256" key="2">
    <source>
        <dbReference type="ARBA" id="ARBA00022598"/>
    </source>
</evidence>
<evidence type="ECO:0000313" key="7">
    <source>
        <dbReference type="EMBL" id="RNF34096.1"/>
    </source>
</evidence>
<dbReference type="OrthoDB" id="9803968at2"/>
<keyword evidence="4" id="KW-0067">ATP-binding</keyword>
<dbReference type="GO" id="GO:0005524">
    <property type="term" value="F:ATP binding"/>
    <property type="evidence" value="ECO:0007669"/>
    <property type="project" value="UniProtKB-KW"/>
</dbReference>
<feature type="domain" description="AMP-binding enzyme C-terminal" evidence="6">
    <location>
        <begin position="419"/>
        <end position="497"/>
    </location>
</feature>
<accession>A0A3R7NBF9</accession>
<dbReference type="Pfam" id="PF00501">
    <property type="entry name" value="AMP-binding"/>
    <property type="match status" value="1"/>
</dbReference>
<name>A0A3R7NBF9_9RHOB</name>
<evidence type="ECO:0000259" key="6">
    <source>
        <dbReference type="Pfam" id="PF13193"/>
    </source>
</evidence>
<comment type="similarity">
    <text evidence="1">Belongs to the ATP-dependent AMP-binding enzyme family.</text>
</comment>